<dbReference type="Proteomes" id="UP000575241">
    <property type="component" value="Unassembled WGS sequence"/>
</dbReference>
<dbReference type="InterPro" id="IPR009959">
    <property type="entry name" value="Cyclase_SnoaL-like"/>
</dbReference>
<gene>
    <name evidence="1" type="ORF">HNP52_004038</name>
</gene>
<dbReference type="GO" id="GO:0030638">
    <property type="term" value="P:polyketide metabolic process"/>
    <property type="evidence" value="ECO:0007669"/>
    <property type="project" value="InterPro"/>
</dbReference>
<dbReference type="EMBL" id="JACHLN010000004">
    <property type="protein sequence ID" value="MBB4840941.1"/>
    <property type="molecule type" value="Genomic_DNA"/>
</dbReference>
<name>A0A7W7K4K6_9SPHN</name>
<comment type="caution">
    <text evidence="1">The sequence shown here is derived from an EMBL/GenBank/DDBJ whole genome shotgun (WGS) entry which is preliminary data.</text>
</comment>
<dbReference type="Pfam" id="PF07366">
    <property type="entry name" value="SnoaL"/>
    <property type="match status" value="1"/>
</dbReference>
<evidence type="ECO:0000313" key="2">
    <source>
        <dbReference type="Proteomes" id="UP000575241"/>
    </source>
</evidence>
<accession>A0A7W7K4K6</accession>
<proteinExistence type="predicted"/>
<evidence type="ECO:0000313" key="1">
    <source>
        <dbReference type="EMBL" id="MBB4840941.1"/>
    </source>
</evidence>
<sequence length="168" mass="18557">MTHAMDTIPMNMTSASSAPVAAIAQAALSAESARILVQPIYDALTASAPDLVRGRLEAATTSDWQNCATEHVCETRETAIERWSARIERVPDFRFVMREVLVSGNRIIVRGEAIGTPAVPFMGVSPSGRSFRLMTIDIHEIVDGKVHRTYHLEDWARALRQLRGEEAL</sequence>
<reference evidence="1 2" key="1">
    <citation type="submission" date="2020-08" db="EMBL/GenBank/DDBJ databases">
        <title>Functional genomics of gut bacteria from endangered species of beetles.</title>
        <authorList>
            <person name="Carlos-Shanley C."/>
        </authorList>
    </citation>
    <scope>NUCLEOTIDE SEQUENCE [LARGE SCALE GENOMIC DNA]</scope>
    <source>
        <strain evidence="1 2">S00224</strain>
    </source>
</reference>
<dbReference type="AlphaFoldDB" id="A0A7W7K4K6"/>
<protein>
    <submittedName>
        <fullName evidence="1">Putative ester cyclase</fullName>
    </submittedName>
</protein>
<dbReference type="Gene3D" id="3.10.450.50">
    <property type="match status" value="1"/>
</dbReference>
<dbReference type="InterPro" id="IPR032710">
    <property type="entry name" value="NTF2-like_dom_sf"/>
</dbReference>
<organism evidence="1 2">
    <name type="scientific">Sphingomonas kyeonggiensis</name>
    <dbReference type="NCBI Taxonomy" id="1268553"/>
    <lineage>
        <taxon>Bacteria</taxon>
        <taxon>Pseudomonadati</taxon>
        <taxon>Pseudomonadota</taxon>
        <taxon>Alphaproteobacteria</taxon>
        <taxon>Sphingomonadales</taxon>
        <taxon>Sphingomonadaceae</taxon>
        <taxon>Sphingomonas</taxon>
    </lineage>
</organism>
<keyword evidence="2" id="KW-1185">Reference proteome</keyword>
<dbReference type="SUPFAM" id="SSF54427">
    <property type="entry name" value="NTF2-like"/>
    <property type="match status" value="1"/>
</dbReference>